<evidence type="ECO:0008006" key="3">
    <source>
        <dbReference type="Google" id="ProtNLM"/>
    </source>
</evidence>
<proteinExistence type="predicted"/>
<dbReference type="Proteomes" id="UP001054945">
    <property type="component" value="Unassembled WGS sequence"/>
</dbReference>
<keyword evidence="2" id="KW-1185">Reference proteome</keyword>
<organism evidence="1 2">
    <name type="scientific">Caerostris extrusa</name>
    <name type="common">Bark spider</name>
    <name type="synonym">Caerostris bankana</name>
    <dbReference type="NCBI Taxonomy" id="172846"/>
    <lineage>
        <taxon>Eukaryota</taxon>
        <taxon>Metazoa</taxon>
        <taxon>Ecdysozoa</taxon>
        <taxon>Arthropoda</taxon>
        <taxon>Chelicerata</taxon>
        <taxon>Arachnida</taxon>
        <taxon>Araneae</taxon>
        <taxon>Araneomorphae</taxon>
        <taxon>Entelegynae</taxon>
        <taxon>Araneoidea</taxon>
        <taxon>Araneidae</taxon>
        <taxon>Caerostris</taxon>
    </lineage>
</organism>
<protein>
    <recommendedName>
        <fullName evidence="3">SRCR domain-containing protein</fullName>
    </recommendedName>
</protein>
<gene>
    <name evidence="1" type="ORF">CEXT_319291</name>
</gene>
<reference evidence="1 2" key="1">
    <citation type="submission" date="2021-06" db="EMBL/GenBank/DDBJ databases">
        <title>Caerostris extrusa draft genome.</title>
        <authorList>
            <person name="Kono N."/>
            <person name="Arakawa K."/>
        </authorList>
    </citation>
    <scope>NUCLEOTIDE SEQUENCE [LARGE SCALE GENOMIC DNA]</scope>
</reference>
<evidence type="ECO:0000313" key="2">
    <source>
        <dbReference type="Proteomes" id="UP001054945"/>
    </source>
</evidence>
<comment type="caution">
    <text evidence="1">The sequence shown here is derived from an EMBL/GenBank/DDBJ whole genome shotgun (WGS) entry which is preliminary data.</text>
</comment>
<accession>A0AAV4R8R8</accession>
<name>A0AAV4R8R8_CAEEX</name>
<sequence length="80" mass="9482">MSMLNECQKHGRAKIGGCQNQIDGSQCQLDGFRWNQMVVYQCQMDGFRWSQMDESRGIQMNEGIGWAYQNRWLDVTEWRD</sequence>
<dbReference type="AlphaFoldDB" id="A0AAV4R8R8"/>
<evidence type="ECO:0000313" key="1">
    <source>
        <dbReference type="EMBL" id="GIY17031.1"/>
    </source>
</evidence>
<dbReference type="EMBL" id="BPLR01007454">
    <property type="protein sequence ID" value="GIY17031.1"/>
    <property type="molecule type" value="Genomic_DNA"/>
</dbReference>